<keyword evidence="3" id="KW-1185">Reference proteome</keyword>
<dbReference type="InterPro" id="IPR057170">
    <property type="entry name" value="DUF7848"/>
</dbReference>
<evidence type="ECO:0000259" key="1">
    <source>
        <dbReference type="Pfam" id="PF25232"/>
    </source>
</evidence>
<comment type="caution">
    <text evidence="2">The sequence shown here is derived from an EMBL/GenBank/DDBJ whole genome shotgun (WGS) entry which is preliminary data.</text>
</comment>
<dbReference type="AlphaFoldDB" id="A0A919D4U3"/>
<gene>
    <name evidence="2" type="ORF">GCM10010339_57590</name>
</gene>
<name>A0A919D4U3_9ACTN</name>
<reference evidence="2" key="2">
    <citation type="submission" date="2020-09" db="EMBL/GenBank/DDBJ databases">
        <authorList>
            <person name="Sun Q."/>
            <person name="Ohkuma M."/>
        </authorList>
    </citation>
    <scope>NUCLEOTIDE SEQUENCE</scope>
    <source>
        <strain evidence="2">JCM 4714</strain>
    </source>
</reference>
<feature type="domain" description="DUF7848" evidence="1">
    <location>
        <begin position="2"/>
        <end position="72"/>
    </location>
</feature>
<sequence>MRAVLRFVTYKITRDPDGEVTFQARCVCGDDKECGAESNVLGGEEAVSDWMAEHTVATGHRRFERIFKDYALVQAEG</sequence>
<dbReference type="EMBL" id="BMVG01000017">
    <property type="protein sequence ID" value="GHE08524.1"/>
    <property type="molecule type" value="Genomic_DNA"/>
</dbReference>
<organism evidence="2 3">
    <name type="scientific">Streptomyces alanosinicus</name>
    <dbReference type="NCBI Taxonomy" id="68171"/>
    <lineage>
        <taxon>Bacteria</taxon>
        <taxon>Bacillati</taxon>
        <taxon>Actinomycetota</taxon>
        <taxon>Actinomycetes</taxon>
        <taxon>Kitasatosporales</taxon>
        <taxon>Streptomycetaceae</taxon>
        <taxon>Streptomyces</taxon>
    </lineage>
</organism>
<dbReference type="RefSeq" id="WP_189956551.1">
    <property type="nucleotide sequence ID" value="NZ_BMVG01000017.1"/>
</dbReference>
<reference evidence="2" key="1">
    <citation type="journal article" date="2014" name="Int. J. Syst. Evol. Microbiol.">
        <title>Complete genome sequence of Corynebacterium casei LMG S-19264T (=DSM 44701T), isolated from a smear-ripened cheese.</title>
        <authorList>
            <consortium name="US DOE Joint Genome Institute (JGI-PGF)"/>
            <person name="Walter F."/>
            <person name="Albersmeier A."/>
            <person name="Kalinowski J."/>
            <person name="Ruckert C."/>
        </authorList>
    </citation>
    <scope>NUCLEOTIDE SEQUENCE</scope>
    <source>
        <strain evidence="2">JCM 4714</strain>
    </source>
</reference>
<evidence type="ECO:0000313" key="3">
    <source>
        <dbReference type="Proteomes" id="UP000655443"/>
    </source>
</evidence>
<accession>A0A919D4U3</accession>
<proteinExistence type="predicted"/>
<protein>
    <recommendedName>
        <fullName evidence="1">DUF7848 domain-containing protein</fullName>
    </recommendedName>
</protein>
<evidence type="ECO:0000313" key="2">
    <source>
        <dbReference type="EMBL" id="GHE08524.1"/>
    </source>
</evidence>
<dbReference type="Proteomes" id="UP000655443">
    <property type="component" value="Unassembled WGS sequence"/>
</dbReference>
<dbReference type="Pfam" id="PF25232">
    <property type="entry name" value="DUF7848"/>
    <property type="match status" value="1"/>
</dbReference>